<keyword evidence="2" id="KW-0929">Antimicrobial</keyword>
<dbReference type="PANTHER" id="PTHR11022">
    <property type="entry name" value="PEPTIDOGLYCAN RECOGNITION PROTEIN"/>
    <property type="match status" value="1"/>
</dbReference>
<dbReference type="InterPro" id="IPR015510">
    <property type="entry name" value="PGRP"/>
</dbReference>
<dbReference type="EMBL" id="LR797113">
    <property type="protein sequence ID" value="CAB4187746.1"/>
    <property type="molecule type" value="Genomic_DNA"/>
</dbReference>
<evidence type="ECO:0000259" key="4">
    <source>
        <dbReference type="SMART" id="SM00644"/>
    </source>
</evidence>
<organism evidence="6">
    <name type="scientific">uncultured Caudovirales phage</name>
    <dbReference type="NCBI Taxonomy" id="2100421"/>
    <lineage>
        <taxon>Viruses</taxon>
        <taxon>Duplodnaviria</taxon>
        <taxon>Heunggongvirae</taxon>
        <taxon>Uroviricota</taxon>
        <taxon>Caudoviricetes</taxon>
        <taxon>Peduoviridae</taxon>
        <taxon>Maltschvirus</taxon>
        <taxon>Maltschvirus maltsch</taxon>
    </lineage>
</organism>
<dbReference type="Gene3D" id="3.40.80.10">
    <property type="entry name" value="Peptidoglycan recognition protein-like"/>
    <property type="match status" value="1"/>
</dbReference>
<evidence type="ECO:0000259" key="5">
    <source>
        <dbReference type="SMART" id="SM00701"/>
    </source>
</evidence>
<feature type="domain" description="Peptidoglycan recognition protein family" evidence="5">
    <location>
        <begin position="3"/>
        <end position="123"/>
    </location>
</feature>
<accession>A0A6J5QZ36</accession>
<dbReference type="InterPro" id="IPR006619">
    <property type="entry name" value="PGRP_domain_met/bac"/>
</dbReference>
<dbReference type="CDD" id="cd06583">
    <property type="entry name" value="PGRP"/>
    <property type="match status" value="1"/>
</dbReference>
<dbReference type="GO" id="GO:0008745">
    <property type="term" value="F:N-acetylmuramoyl-L-alanine amidase activity"/>
    <property type="evidence" value="ECO:0007669"/>
    <property type="project" value="InterPro"/>
</dbReference>
<dbReference type="SUPFAM" id="SSF55846">
    <property type="entry name" value="N-acetylmuramoyl-L-alanine amidase-like"/>
    <property type="match status" value="1"/>
</dbReference>
<evidence type="ECO:0000256" key="3">
    <source>
        <dbReference type="ARBA" id="ARBA00022638"/>
    </source>
</evidence>
<dbReference type="GO" id="GO:0008270">
    <property type="term" value="F:zinc ion binding"/>
    <property type="evidence" value="ECO:0007669"/>
    <property type="project" value="InterPro"/>
</dbReference>
<evidence type="ECO:0000256" key="2">
    <source>
        <dbReference type="ARBA" id="ARBA00022529"/>
    </source>
</evidence>
<name>A0A6J5QZ36_9CAUD</name>
<gene>
    <name evidence="6" type="ORF">UFOVP1167_5</name>
</gene>
<dbReference type="GO" id="GO:0009253">
    <property type="term" value="P:peptidoglycan catabolic process"/>
    <property type="evidence" value="ECO:0007669"/>
    <property type="project" value="InterPro"/>
</dbReference>
<dbReference type="GO" id="GO:0001897">
    <property type="term" value="P:symbiont-mediated cytolysis of host cell"/>
    <property type="evidence" value="ECO:0007669"/>
    <property type="project" value="UniProtKB-ARBA"/>
</dbReference>
<sequence length="144" mass="16008">MEMKNVQFITLHCSATRPSMQVGAKDIRAWHKAKGWADIGYHFVIKRDGTVEKGRPLTQTGAHVAGWNQNNIGICLVGGLDDNFWPANNFTREQWRALKPLVAQLRPKTAGGKAKVVGHRDFPNVHKACPCFEAKAWAKDNGFG</sequence>
<keyword evidence="3" id="KW-0081">Bacteriolytic enzyme</keyword>
<dbReference type="PANTHER" id="PTHR11022:SF41">
    <property type="entry name" value="PEPTIDOGLYCAN-RECOGNITION PROTEIN LC-RELATED"/>
    <property type="match status" value="1"/>
</dbReference>
<comment type="similarity">
    <text evidence="1">Belongs to the N-acetylmuramoyl-L-alanine amidase 2 family.</text>
</comment>
<dbReference type="InterPro" id="IPR036505">
    <property type="entry name" value="Amidase/PGRP_sf"/>
</dbReference>
<feature type="domain" description="N-acetylmuramoyl-L-alanine amidase" evidence="4">
    <location>
        <begin position="1"/>
        <end position="131"/>
    </location>
</feature>
<dbReference type="InterPro" id="IPR002502">
    <property type="entry name" value="Amidase_domain"/>
</dbReference>
<dbReference type="Pfam" id="PF01510">
    <property type="entry name" value="Amidase_2"/>
    <property type="match status" value="1"/>
</dbReference>
<dbReference type="SMART" id="SM00644">
    <property type="entry name" value="Ami_2"/>
    <property type="match status" value="1"/>
</dbReference>
<reference evidence="6" key="1">
    <citation type="submission" date="2020-05" db="EMBL/GenBank/DDBJ databases">
        <authorList>
            <person name="Chiriac C."/>
            <person name="Salcher M."/>
            <person name="Ghai R."/>
            <person name="Kavagutti S V."/>
        </authorList>
    </citation>
    <scope>NUCLEOTIDE SEQUENCE</scope>
</reference>
<dbReference type="GO" id="GO:0042742">
    <property type="term" value="P:defense response to bacterium"/>
    <property type="evidence" value="ECO:0007669"/>
    <property type="project" value="UniProtKB-KW"/>
</dbReference>
<dbReference type="SMART" id="SM00701">
    <property type="entry name" value="PGRP"/>
    <property type="match status" value="1"/>
</dbReference>
<proteinExistence type="inferred from homology"/>
<evidence type="ECO:0000313" key="6">
    <source>
        <dbReference type="EMBL" id="CAB4187746.1"/>
    </source>
</evidence>
<evidence type="ECO:0000256" key="1">
    <source>
        <dbReference type="ARBA" id="ARBA00007553"/>
    </source>
</evidence>
<protein>
    <submittedName>
        <fullName evidence="6">Lysozyme</fullName>
    </submittedName>
</protein>